<reference evidence="1" key="1">
    <citation type="journal article" date="2007" name="Proc. Natl. Acad. Sci. U.S.A.">
        <title>Spliced leader RNA trans-splicing in dinoflagellates.</title>
        <authorList>
            <person name="Zhang H."/>
            <person name="Hou Y."/>
            <person name="Miranda L."/>
            <person name="Campbell D.A."/>
            <person name="Sturm N.R."/>
            <person name="Gaasterland T."/>
            <person name="Lin S."/>
        </authorList>
    </citation>
    <scope>NUCLEOTIDE SEQUENCE</scope>
</reference>
<dbReference type="AlphaFoldDB" id="A3E3R9"/>
<accession>A3E3R9</accession>
<protein>
    <submittedName>
        <fullName evidence="1">Uncharacterized protein</fullName>
    </submittedName>
</protein>
<name>A3E3R9_PFIPI</name>
<proteinExistence type="evidence at transcript level"/>
<organism evidence="1">
    <name type="scientific">Pfiesteria piscicida</name>
    <name type="common">Phantom dinoflagellate</name>
    <dbReference type="NCBI Taxonomy" id="71001"/>
    <lineage>
        <taxon>Eukaryota</taxon>
        <taxon>Sar</taxon>
        <taxon>Alveolata</taxon>
        <taxon>Dinophyceae</taxon>
        <taxon>Peridiniales</taxon>
        <taxon>Pfiesteriaceae</taxon>
        <taxon>Pfiesteria</taxon>
    </lineage>
</organism>
<sequence length="173" mass="18499">MVSSLGGRGFAQANLLSLRRRRGMCRAEYGLLVTGLAKLRRITCSLSRRTGWKAVVRLPQARLRLCRASLSGSGLGKHAAAVTISCEVREAAPSQRATVHRRISLCRLSAACPQVMLNLLVCSLSESLSAGAELHLFADVPVHSAAGDLEVMLLGDAIGDFFVSDDARAELLV</sequence>
<dbReference type="EMBL" id="DQ864921">
    <property type="protein sequence ID" value="ABI14336.1"/>
    <property type="molecule type" value="mRNA"/>
</dbReference>
<evidence type="ECO:0000313" key="1">
    <source>
        <dbReference type="EMBL" id="ABI14336.1"/>
    </source>
</evidence>